<keyword evidence="1" id="KW-1133">Transmembrane helix</keyword>
<dbReference type="OrthoDB" id="9904226at2759"/>
<dbReference type="Proteomes" id="UP000242450">
    <property type="component" value="Chromosome 31"/>
</dbReference>
<evidence type="ECO:0000313" key="2">
    <source>
        <dbReference type="EMBL" id="OWK00414.1"/>
    </source>
</evidence>
<comment type="caution">
    <text evidence="2">The sequence shown here is derived from an EMBL/GenBank/DDBJ whole genome shotgun (WGS) entry which is preliminary data.</text>
</comment>
<keyword evidence="1" id="KW-0472">Membrane</keyword>
<keyword evidence="1" id="KW-0812">Transmembrane</keyword>
<keyword evidence="3" id="KW-1185">Reference proteome</keyword>
<organism evidence="2 3">
    <name type="scientific">Cervus elaphus hippelaphus</name>
    <name type="common">European red deer</name>
    <dbReference type="NCBI Taxonomy" id="46360"/>
    <lineage>
        <taxon>Eukaryota</taxon>
        <taxon>Metazoa</taxon>
        <taxon>Chordata</taxon>
        <taxon>Craniata</taxon>
        <taxon>Vertebrata</taxon>
        <taxon>Euteleostomi</taxon>
        <taxon>Mammalia</taxon>
        <taxon>Eutheria</taxon>
        <taxon>Laurasiatheria</taxon>
        <taxon>Artiodactyla</taxon>
        <taxon>Ruminantia</taxon>
        <taxon>Pecora</taxon>
        <taxon>Cervidae</taxon>
        <taxon>Cervinae</taxon>
        <taxon>Cervus</taxon>
    </lineage>
</organism>
<gene>
    <name evidence="2" type="ORF">Celaphus_00019566</name>
</gene>
<dbReference type="EMBL" id="MKHE01000031">
    <property type="protein sequence ID" value="OWK00414.1"/>
    <property type="molecule type" value="Genomic_DNA"/>
</dbReference>
<dbReference type="PANTHER" id="PTHR15317">
    <property type="entry name" value="T-CELL SURFACE PROTEIN TACTILE"/>
    <property type="match status" value="1"/>
</dbReference>
<feature type="transmembrane region" description="Helical" evidence="1">
    <location>
        <begin position="57"/>
        <end position="78"/>
    </location>
</feature>
<evidence type="ECO:0000313" key="3">
    <source>
        <dbReference type="Proteomes" id="UP000242450"/>
    </source>
</evidence>
<dbReference type="GO" id="GO:0007160">
    <property type="term" value="P:cell-matrix adhesion"/>
    <property type="evidence" value="ECO:0007669"/>
    <property type="project" value="TreeGrafter"/>
</dbReference>
<dbReference type="InterPro" id="IPR042381">
    <property type="entry name" value="CD96"/>
</dbReference>
<name>A0A212C3H1_CEREH</name>
<dbReference type="GO" id="GO:0006954">
    <property type="term" value="P:inflammatory response"/>
    <property type="evidence" value="ECO:0007669"/>
    <property type="project" value="TreeGrafter"/>
</dbReference>
<protein>
    <submittedName>
        <fullName evidence="2">CD96</fullName>
    </submittedName>
</protein>
<reference evidence="2 3" key="1">
    <citation type="journal article" date="2018" name="Mol. Genet. Genomics">
        <title>The red deer Cervus elaphus genome CerEla1.0: sequencing, annotating, genes, and chromosomes.</title>
        <authorList>
            <person name="Bana N.A."/>
            <person name="Nyiri A."/>
            <person name="Nagy J."/>
            <person name="Frank K."/>
            <person name="Nagy T."/>
            <person name="Steger V."/>
            <person name="Schiller M."/>
            <person name="Lakatos P."/>
            <person name="Sugar L."/>
            <person name="Horn P."/>
            <person name="Barta E."/>
            <person name="Orosz L."/>
        </authorList>
    </citation>
    <scope>NUCLEOTIDE SEQUENCE [LARGE SCALE GENOMIC DNA]</scope>
    <source>
        <strain evidence="2">Hungarian</strain>
    </source>
</reference>
<dbReference type="PANTHER" id="PTHR15317:SF1">
    <property type="entry name" value="T-CELL SURFACE PROTEIN TACTILE"/>
    <property type="match status" value="1"/>
</dbReference>
<dbReference type="AlphaFoldDB" id="A0A212C3H1"/>
<evidence type="ECO:0000256" key="1">
    <source>
        <dbReference type="SAM" id="Phobius"/>
    </source>
</evidence>
<sequence length="123" mass="13488">MEMALRISSDIPSVSLGDIFTSTTRASSEVPTTANVSTKNNHIHITGIVISKPKDGMSWPVIVAALLSPCLVLFGLGVRKWCQYQKEIMERPPPFKPPPPPIKYTCIQESIGSDVPCHELETL</sequence>
<proteinExistence type="predicted"/>
<accession>A0A212C3H1</accession>